<dbReference type="Pfam" id="PF00168">
    <property type="entry name" value="C2"/>
    <property type="match status" value="1"/>
</dbReference>
<proteinExistence type="predicted"/>
<evidence type="ECO:0000313" key="2">
    <source>
        <dbReference type="Ensembl" id="ENSSANP00000085936.1"/>
    </source>
</evidence>
<dbReference type="InterPro" id="IPR000008">
    <property type="entry name" value="C2_dom"/>
</dbReference>
<reference evidence="2" key="2">
    <citation type="submission" date="2025-09" db="UniProtKB">
        <authorList>
            <consortium name="Ensembl"/>
        </authorList>
    </citation>
    <scope>IDENTIFICATION</scope>
</reference>
<dbReference type="Gene3D" id="2.60.40.150">
    <property type="entry name" value="C2 domain"/>
    <property type="match status" value="1"/>
</dbReference>
<reference evidence="2" key="1">
    <citation type="submission" date="2025-08" db="UniProtKB">
        <authorList>
            <consortium name="Ensembl"/>
        </authorList>
    </citation>
    <scope>IDENTIFICATION</scope>
</reference>
<dbReference type="Proteomes" id="UP000472260">
    <property type="component" value="Unassembled WGS sequence"/>
</dbReference>
<dbReference type="PROSITE" id="PS50004">
    <property type="entry name" value="C2"/>
    <property type="match status" value="1"/>
</dbReference>
<keyword evidence="3" id="KW-1185">Reference proteome</keyword>
<dbReference type="InterPro" id="IPR035892">
    <property type="entry name" value="C2_domain_sf"/>
</dbReference>
<dbReference type="AlphaFoldDB" id="A0A671RRM1"/>
<dbReference type="SUPFAM" id="SSF49562">
    <property type="entry name" value="C2 domain (Calcium/lipid-binding domain, CaLB)"/>
    <property type="match status" value="1"/>
</dbReference>
<evidence type="ECO:0000259" key="1">
    <source>
        <dbReference type="PROSITE" id="PS50004"/>
    </source>
</evidence>
<dbReference type="Ensembl" id="ENSSANT00000091338.1">
    <property type="protein sequence ID" value="ENSSANP00000085936.1"/>
    <property type="gene ID" value="ENSSANG00000042624.1"/>
</dbReference>
<accession>A0A671RRM1</accession>
<sequence>MRDDHCATILFDINNLTPGKKETKLYMHTNRCLIISANSLTFPTPNQFFSLVSSSDLSKCDCYVVLKLPTACACCHRTKTVKNSDAPKWNETFRFRVHSGVKVSKSALDTFFWLLLHIIRTAAIL</sequence>
<protein>
    <recommendedName>
        <fullName evidence="1">C2 domain-containing protein</fullName>
    </recommendedName>
</protein>
<organism evidence="2 3">
    <name type="scientific">Sinocyclocheilus anshuiensis</name>
    <dbReference type="NCBI Taxonomy" id="1608454"/>
    <lineage>
        <taxon>Eukaryota</taxon>
        <taxon>Metazoa</taxon>
        <taxon>Chordata</taxon>
        <taxon>Craniata</taxon>
        <taxon>Vertebrata</taxon>
        <taxon>Euteleostomi</taxon>
        <taxon>Actinopterygii</taxon>
        <taxon>Neopterygii</taxon>
        <taxon>Teleostei</taxon>
        <taxon>Ostariophysi</taxon>
        <taxon>Cypriniformes</taxon>
        <taxon>Cyprinidae</taxon>
        <taxon>Cyprininae</taxon>
        <taxon>Sinocyclocheilus</taxon>
    </lineage>
</organism>
<evidence type="ECO:0000313" key="3">
    <source>
        <dbReference type="Proteomes" id="UP000472260"/>
    </source>
</evidence>
<name>A0A671RRM1_9TELE</name>
<feature type="domain" description="C2" evidence="1">
    <location>
        <begin position="5"/>
        <end position="125"/>
    </location>
</feature>